<reference evidence="1" key="1">
    <citation type="submission" date="2023-06" db="EMBL/GenBank/DDBJ databases">
        <title>Two Chryseobacterium gambrini strains from China.</title>
        <authorList>
            <person name="Zeng J."/>
            <person name="Wu Y."/>
        </authorList>
    </citation>
    <scope>NUCLEOTIDE SEQUENCE</scope>
    <source>
        <strain evidence="1">SQ219</strain>
    </source>
</reference>
<comment type="caution">
    <text evidence="1">The sequence shown here is derived from an EMBL/GenBank/DDBJ whole genome shotgun (WGS) entry which is preliminary data.</text>
</comment>
<feature type="non-terminal residue" evidence="1">
    <location>
        <position position="88"/>
    </location>
</feature>
<dbReference type="EMBL" id="JAUHGV010000211">
    <property type="protein sequence ID" value="MDN4015259.1"/>
    <property type="molecule type" value="Genomic_DNA"/>
</dbReference>
<feature type="non-terminal residue" evidence="1">
    <location>
        <position position="1"/>
    </location>
</feature>
<name>A0AAJ1VPQ1_9FLAO</name>
<dbReference type="Proteomes" id="UP001225933">
    <property type="component" value="Unassembled WGS sequence"/>
</dbReference>
<dbReference type="AlphaFoldDB" id="A0AAJ1VPQ1"/>
<organism evidence="1 2">
    <name type="scientific">Chryseobacterium gambrini</name>
    <dbReference type="NCBI Taxonomy" id="373672"/>
    <lineage>
        <taxon>Bacteria</taxon>
        <taxon>Pseudomonadati</taxon>
        <taxon>Bacteroidota</taxon>
        <taxon>Flavobacteriia</taxon>
        <taxon>Flavobacteriales</taxon>
        <taxon>Weeksellaceae</taxon>
        <taxon>Chryseobacterium group</taxon>
        <taxon>Chryseobacterium</taxon>
    </lineage>
</organism>
<sequence length="88" mass="10312">HQVANFAEEREDIKAIHQLMIEDLKQREMDGPFEKDSLYIINDFKTYIDCTYIPEDDVKKLITKGPELGLNILFVGIHKELIDAYDKQ</sequence>
<evidence type="ECO:0000313" key="2">
    <source>
        <dbReference type="Proteomes" id="UP001225933"/>
    </source>
</evidence>
<protein>
    <submittedName>
        <fullName evidence="1">Uncharacterized protein</fullName>
    </submittedName>
</protein>
<proteinExistence type="predicted"/>
<evidence type="ECO:0000313" key="1">
    <source>
        <dbReference type="EMBL" id="MDN4015259.1"/>
    </source>
</evidence>
<accession>A0AAJ1VPQ1</accession>
<dbReference type="RefSeq" id="WP_290343786.1">
    <property type="nucleotide sequence ID" value="NZ_JAUHGV010000211.1"/>
</dbReference>
<gene>
    <name evidence="1" type="ORF">QX233_22685</name>
</gene>